<dbReference type="Proteomes" id="UP000254589">
    <property type="component" value="Unassembled WGS sequence"/>
</dbReference>
<dbReference type="KEGG" id="ppul:RO07_13540"/>
<dbReference type="GO" id="GO:0016020">
    <property type="term" value="C:membrane"/>
    <property type="evidence" value="ECO:0007669"/>
    <property type="project" value="InterPro"/>
</dbReference>
<reference evidence="2 4" key="3">
    <citation type="submission" date="2018-06" db="EMBL/GenBank/DDBJ databases">
        <authorList>
            <consortium name="Pathogen Informatics"/>
            <person name="Doyle S."/>
        </authorList>
    </citation>
    <scope>NUCLEOTIDE SEQUENCE [LARGE SCALE GENOMIC DNA]</scope>
    <source>
        <strain evidence="2 4">NCTC13159</strain>
    </source>
</reference>
<dbReference type="InterPro" id="IPR019029">
    <property type="entry name" value="T3SS_PrgH/EprH-like"/>
</dbReference>
<keyword evidence="3" id="KW-1185">Reference proteome</keyword>
<dbReference type="Proteomes" id="UP000035086">
    <property type="component" value="Chromosome"/>
</dbReference>
<proteinExistence type="predicted"/>
<dbReference type="AlphaFoldDB" id="A0AAJ5CZY2"/>
<dbReference type="EMBL" id="UGSJ01000001">
    <property type="protein sequence ID" value="SUA90052.1"/>
    <property type="molecule type" value="Genomic_DNA"/>
</dbReference>
<evidence type="ECO:0000313" key="2">
    <source>
        <dbReference type="EMBL" id="SUA90052.1"/>
    </source>
</evidence>
<dbReference type="Gene3D" id="2.60.200.20">
    <property type="match status" value="1"/>
</dbReference>
<evidence type="ECO:0000313" key="1">
    <source>
        <dbReference type="EMBL" id="AJC21252.1"/>
    </source>
</evidence>
<protein>
    <submittedName>
        <fullName evidence="2">Type III secretion system needle complex protein PrgH</fullName>
    </submittedName>
</protein>
<reference evidence="3" key="1">
    <citation type="submission" date="2014-12" db="EMBL/GenBank/DDBJ databases">
        <title>Complete Genome Sequencing of Pandoraea pulmonicola DSM 16583.</title>
        <authorList>
            <person name="Chan K.-G."/>
        </authorList>
    </citation>
    <scope>NUCLEOTIDE SEQUENCE [LARGE SCALE GENOMIC DNA]</scope>
    <source>
        <strain evidence="3">DSM 16583</strain>
    </source>
</reference>
<dbReference type="Gene3D" id="3.30.70.1770">
    <property type="match status" value="1"/>
</dbReference>
<evidence type="ECO:0000313" key="4">
    <source>
        <dbReference type="Proteomes" id="UP000254589"/>
    </source>
</evidence>
<accession>A0AAJ5CZY2</accession>
<dbReference type="EMBL" id="CP010310">
    <property type="protein sequence ID" value="AJC21252.1"/>
    <property type="molecule type" value="Genomic_DNA"/>
</dbReference>
<gene>
    <name evidence="2" type="primary">prgH_1</name>
    <name evidence="2" type="ORF">NCTC13159_01531</name>
    <name evidence="1" type="ORF">RO07_13540</name>
</gene>
<reference evidence="1" key="2">
    <citation type="submission" date="2016-11" db="EMBL/GenBank/DDBJ databases">
        <title>Complete Genome Sequencing of Pandoraea pulmonicola DSM 16583.</title>
        <authorList>
            <person name="Chan K.-G."/>
        </authorList>
    </citation>
    <scope>NUCLEOTIDE SEQUENCE</scope>
    <source>
        <strain evidence="1">DSM 16583</strain>
    </source>
</reference>
<name>A0AAJ5CZY2_PANPU</name>
<dbReference type="RefSeq" id="WP_039408620.1">
    <property type="nucleotide sequence ID" value="NZ_CP010310.2"/>
</dbReference>
<sequence>MFVLKVLNGPLFGAEFALPADECFVRTVDPDLRAVVPEVERAVDAMASHEVLTIPLPGPCPSFMLKPKDGVLYIEVFDRECEVAEREVELNAPIAVGALRIALRHARDAWSEAVLQDCRTSVTGVSQSSRRKTILAWIGMAVLAMGGLAAAWHLSPLTPPADHTVHHLAGDHGVVLESATGEPYVVAHSVEAAGAIRRTLQKTGSPTNVTVVTRQQVIERIERVLEESGVRYFSVGLSDPRRPLLTLPAHLPSGVRSRLDGAMAYAYELDVRLRSEQDAQRAAMDLVRDLGLTANYSATSDRFTVSISDHLSDTQLDALGSALYTYRKHWGGRYVHFVINQRDLAQIDGIKVGRFGYELRGARHLFFGEAANEVM</sequence>
<evidence type="ECO:0000313" key="3">
    <source>
        <dbReference type="Proteomes" id="UP000035086"/>
    </source>
</evidence>
<dbReference type="Pfam" id="PF09480">
    <property type="entry name" value="PrgH"/>
    <property type="match status" value="1"/>
</dbReference>
<organism evidence="2 4">
    <name type="scientific">Pandoraea pulmonicola</name>
    <dbReference type="NCBI Taxonomy" id="93221"/>
    <lineage>
        <taxon>Bacteria</taxon>
        <taxon>Pseudomonadati</taxon>
        <taxon>Pseudomonadota</taxon>
        <taxon>Betaproteobacteria</taxon>
        <taxon>Burkholderiales</taxon>
        <taxon>Burkholderiaceae</taxon>
        <taxon>Pandoraea</taxon>
    </lineage>
</organism>